<comment type="caution">
    <text evidence="3">The sequence shown here is derived from an EMBL/GenBank/DDBJ whole genome shotgun (WGS) entry which is preliminary data.</text>
</comment>
<dbReference type="RefSeq" id="WP_183443269.1">
    <property type="nucleotide sequence ID" value="NZ_JACHXD010000017.1"/>
</dbReference>
<feature type="transmembrane region" description="Helical" evidence="2">
    <location>
        <begin position="138"/>
        <end position="158"/>
    </location>
</feature>
<dbReference type="Proteomes" id="UP000541535">
    <property type="component" value="Unassembled WGS sequence"/>
</dbReference>
<evidence type="ECO:0000313" key="4">
    <source>
        <dbReference type="Proteomes" id="UP000541535"/>
    </source>
</evidence>
<dbReference type="AlphaFoldDB" id="A0A7W5BET2"/>
<gene>
    <name evidence="3" type="ORF">FHS03_004649</name>
</gene>
<reference evidence="3 4" key="1">
    <citation type="submission" date="2020-08" db="EMBL/GenBank/DDBJ databases">
        <title>Genomic Encyclopedia of Type Strains, Phase III (KMG-III): the genomes of soil and plant-associated and newly described type strains.</title>
        <authorList>
            <person name="Whitman W."/>
        </authorList>
    </citation>
    <scope>NUCLEOTIDE SEQUENCE [LARGE SCALE GENOMIC DNA]</scope>
    <source>
        <strain evidence="3 4">CECT 8897</strain>
    </source>
</reference>
<keyword evidence="2" id="KW-0812">Transmembrane</keyword>
<protein>
    <submittedName>
        <fullName evidence="3">Uncharacterized protein</fullName>
    </submittedName>
</protein>
<evidence type="ECO:0000256" key="2">
    <source>
        <dbReference type="SAM" id="Phobius"/>
    </source>
</evidence>
<feature type="transmembrane region" description="Helical" evidence="2">
    <location>
        <begin position="223"/>
        <end position="242"/>
    </location>
</feature>
<feature type="transmembrane region" description="Helical" evidence="2">
    <location>
        <begin position="178"/>
        <end position="202"/>
    </location>
</feature>
<dbReference type="EMBL" id="JACHXD010000017">
    <property type="protein sequence ID" value="MBB3121571.1"/>
    <property type="molecule type" value="Genomic_DNA"/>
</dbReference>
<sequence>MPNLHNELTVIHAATDRSQAEMEISHRTSNDAMQQLAGPALVRQLNVECEAMARHALRHGLPVPPELIARLAILLALTQALAQQGSGTVRRDSHLTELADIHQKLAMAVAPATPQGIRLLEPEQLLKQRFAWLGPVPLIRMLTSVAAAFLVAVLLTALSGEVSGQNIKLGLLESSGTILLLNVLFLLFCAGLGASFATLFHAHRYIANLTYDPKYDASYCARLILGLISGLILAELLPAHIFNEGSMSSFSKPVLAMLGGFSATAVHNLLQRLVETLEAVVRGDPSARYQSALDAHKAQLFTDRAQSRNELAAQLLSLQQASDSDASPEALRRKIAELTRSMLSPQGARTESIPAPADSKE</sequence>
<name>A0A7W5BET2_9BURK</name>
<proteinExistence type="predicted"/>
<feature type="region of interest" description="Disordered" evidence="1">
    <location>
        <begin position="339"/>
        <end position="361"/>
    </location>
</feature>
<organism evidence="3 4">
    <name type="scientific">Pseudoduganella violacea</name>
    <dbReference type="NCBI Taxonomy" id="1715466"/>
    <lineage>
        <taxon>Bacteria</taxon>
        <taxon>Pseudomonadati</taxon>
        <taxon>Pseudomonadota</taxon>
        <taxon>Betaproteobacteria</taxon>
        <taxon>Burkholderiales</taxon>
        <taxon>Oxalobacteraceae</taxon>
        <taxon>Telluria group</taxon>
        <taxon>Pseudoduganella</taxon>
    </lineage>
</organism>
<keyword evidence="4" id="KW-1185">Reference proteome</keyword>
<evidence type="ECO:0000313" key="3">
    <source>
        <dbReference type="EMBL" id="MBB3121571.1"/>
    </source>
</evidence>
<evidence type="ECO:0000256" key="1">
    <source>
        <dbReference type="SAM" id="MobiDB-lite"/>
    </source>
</evidence>
<keyword evidence="2" id="KW-1133">Transmembrane helix</keyword>
<keyword evidence="2" id="KW-0472">Membrane</keyword>
<accession>A0A7W5BET2</accession>